<reference evidence="1 2" key="1">
    <citation type="journal article" date="2015" name="Geomicrobiol. J.">
        <title>Caldisalinibacter kiritimatiensis gen. nov., sp. nov., a moderately thermohalophilic thiosulfate-reducing bacterium from a hypersaline microbial mat.</title>
        <authorList>
            <person name="Ben Hania W."/>
            <person name="Joseph M."/>
            <person name="Fiebig A."/>
            <person name="Bunk B."/>
            <person name="Klenk H.-P."/>
            <person name="Fardeau M.-L."/>
            <person name="Spring S."/>
        </authorList>
    </citation>
    <scope>NUCLEOTIDE SEQUENCE [LARGE SCALE GENOMIC DNA]</scope>
    <source>
        <strain evidence="1 2">L21-TH-D2</strain>
    </source>
</reference>
<keyword evidence="2" id="KW-1185">Reference proteome</keyword>
<dbReference type="eggNOG" id="ENOG502ZMM5">
    <property type="taxonomic scope" value="Bacteria"/>
</dbReference>
<proteinExistence type="predicted"/>
<protein>
    <submittedName>
        <fullName evidence="1">Uncharacterized protein</fullName>
    </submittedName>
</protein>
<evidence type="ECO:0000313" key="1">
    <source>
        <dbReference type="EMBL" id="EOD00197.1"/>
    </source>
</evidence>
<accession>R1AU50</accession>
<dbReference type="AlphaFoldDB" id="R1AU50"/>
<comment type="caution">
    <text evidence="1">The sequence shown here is derived from an EMBL/GenBank/DDBJ whole genome shotgun (WGS) entry which is preliminary data.</text>
</comment>
<dbReference type="EMBL" id="ARZA01000202">
    <property type="protein sequence ID" value="EOD00197.1"/>
    <property type="molecule type" value="Genomic_DNA"/>
</dbReference>
<dbReference type="RefSeq" id="WP_006314417.1">
    <property type="nucleotide sequence ID" value="NZ_ARZA01000202.1"/>
</dbReference>
<organism evidence="1 2">
    <name type="scientific">Caldisalinibacter kiritimatiensis</name>
    <dbReference type="NCBI Taxonomy" id="1304284"/>
    <lineage>
        <taxon>Bacteria</taxon>
        <taxon>Bacillati</taxon>
        <taxon>Bacillota</taxon>
        <taxon>Tissierellia</taxon>
        <taxon>Tissierellales</taxon>
        <taxon>Thermohalobacteraceae</taxon>
        <taxon>Caldisalinibacter</taxon>
    </lineage>
</organism>
<gene>
    <name evidence="1" type="ORF">L21TH_1773</name>
</gene>
<sequence length="47" mass="5149">MTILVLIARILLLIAEGLTAMEAVSLVSNQTGVSFSRLWSNLPSKYK</sequence>
<name>R1AU50_9FIRM</name>
<dbReference type="Proteomes" id="UP000013378">
    <property type="component" value="Unassembled WGS sequence"/>
</dbReference>
<evidence type="ECO:0000313" key="2">
    <source>
        <dbReference type="Proteomes" id="UP000013378"/>
    </source>
</evidence>